<proteinExistence type="predicted"/>
<evidence type="ECO:0000256" key="1">
    <source>
        <dbReference type="SAM" id="Coils"/>
    </source>
</evidence>
<name>A0A2X0MBH3_9BASI</name>
<feature type="compositionally biased region" description="Low complexity" evidence="2">
    <location>
        <begin position="33"/>
        <end position="46"/>
    </location>
</feature>
<dbReference type="Proteomes" id="UP000249464">
    <property type="component" value="Unassembled WGS sequence"/>
</dbReference>
<keyword evidence="1" id="KW-0175">Coiled coil</keyword>
<accession>A0A2X0MBH3</accession>
<feature type="region of interest" description="Disordered" evidence="2">
    <location>
        <begin position="175"/>
        <end position="364"/>
    </location>
</feature>
<feature type="compositionally biased region" description="Basic and acidic residues" evidence="2">
    <location>
        <begin position="321"/>
        <end position="332"/>
    </location>
</feature>
<feature type="compositionally biased region" description="Low complexity" evidence="2">
    <location>
        <begin position="954"/>
        <end position="975"/>
    </location>
</feature>
<organism evidence="3 4">
    <name type="scientific">Microbotryum silenes-dioicae</name>
    <dbReference type="NCBI Taxonomy" id="796604"/>
    <lineage>
        <taxon>Eukaryota</taxon>
        <taxon>Fungi</taxon>
        <taxon>Dikarya</taxon>
        <taxon>Basidiomycota</taxon>
        <taxon>Pucciniomycotina</taxon>
        <taxon>Microbotryomycetes</taxon>
        <taxon>Microbotryales</taxon>
        <taxon>Microbotryaceae</taxon>
        <taxon>Microbotryum</taxon>
    </lineage>
</organism>
<feature type="coiled-coil region" evidence="1">
    <location>
        <begin position="807"/>
        <end position="860"/>
    </location>
</feature>
<gene>
    <name evidence="3" type="primary">BQ5605_C008g04916</name>
    <name evidence="3" type="ORF">BQ5605_C008G04916</name>
</gene>
<protein>
    <submittedName>
        <fullName evidence="3">BQ5605_C008g04916 protein</fullName>
    </submittedName>
</protein>
<feature type="compositionally biased region" description="Low complexity" evidence="2">
    <location>
        <begin position="107"/>
        <end position="124"/>
    </location>
</feature>
<keyword evidence="4" id="KW-1185">Reference proteome</keyword>
<dbReference type="STRING" id="796604.A0A2X0MBH3"/>
<feature type="compositionally biased region" description="Low complexity" evidence="2">
    <location>
        <begin position="65"/>
        <end position="77"/>
    </location>
</feature>
<dbReference type="AlphaFoldDB" id="A0A2X0MBH3"/>
<sequence>MSFKTEPLAWTPTTPAQDRTDLTTAMPPLTSTALPSGPPTGASPSSSSPPAPLSLSHADPSHDQPATPSRASTSTPSLDVYAAKNLGSTSHIQPTVEFRFTNPHRPAGAVAGVGHTAGSSAASALDERGRTNPATLSKTHAPSFERFRKDSFINQFRLAASGGVIGSAAVIARPFSSANSSPRASTPQEDTGRGNDSKASTWSGASAKKDALRQASSIAGASSTSVVTQNSRLPSSPDVQRDATTRSASPRTPSNSRPSSVAPPVVPEGKEHPENNPPAPSKPKKPLAEDRASLSGSVQGAAPTGSGTSGMSLQKPGAGHRGLERSKEEPKSKRIKTSGGTNGGSGSATETGRTARPTTAQDNPLAMQAGVMQKLSTQMYNENLEYKRRLEHTEKRVRALEGEKQELKQTVRTKVETALEKSVARLSCPQKLGAQMAIFFSRYVQAGLAMAQTQKNFQDVAERLNRESDLRELEELRREIQDSLGSELHGALSPSLLTVFIRTLFFGLCLTALQREYTNSSGSLTLERIESTKLEVIRQQQQELKNRDDVISLLREKLEMNTGLLAEANVQRSALETQVGKLEGQVEHLQGVVQGLVSKSEAERAKHCQEVQERDSIIAATTSEKEKLVTELEAWKTRHETVTRRKEELDQSHIKKDDEIKQLATDLHTERMELGRLRGENEGQERELETLRPLREEIEEARAELAKHRSQSDQIIQGLRADLSKLEDLVATKDEEIQSQATTNAKHVERISNLERTVSNLEATNQTAALQAVNLNNTLEASQQHVLALQADLQRQRDTNLSDQLELAASRKNEINLEHELEQVKKARDEASERCATLVTRQEERERQKVDEVMALMERELAKRDADLANKEGELKRAHNRVGVEERAKQKALLQIAKLKQRPVIENDVGSSPNGSAVKEREGSGEEGSELTGAQAHGDSPTLNALKPPAIPVRASRGSARRAASATTMASSSRR</sequence>
<dbReference type="EMBL" id="FQNC01000048">
    <property type="protein sequence ID" value="SGY78698.1"/>
    <property type="molecule type" value="Genomic_DNA"/>
</dbReference>
<evidence type="ECO:0000256" key="2">
    <source>
        <dbReference type="SAM" id="MobiDB-lite"/>
    </source>
</evidence>
<feature type="compositionally biased region" description="Polar residues" evidence="2">
    <location>
        <begin position="214"/>
        <end position="238"/>
    </location>
</feature>
<feature type="compositionally biased region" description="Low complexity" evidence="2">
    <location>
        <begin position="245"/>
        <end position="263"/>
    </location>
</feature>
<feature type="compositionally biased region" description="Polar residues" evidence="2">
    <location>
        <begin position="176"/>
        <end position="189"/>
    </location>
</feature>
<feature type="coiled-coil region" evidence="1">
    <location>
        <begin position="383"/>
        <end position="417"/>
    </location>
</feature>
<reference evidence="3 4" key="1">
    <citation type="submission" date="2016-11" db="EMBL/GenBank/DDBJ databases">
        <authorList>
            <person name="Jaros S."/>
            <person name="Januszkiewicz K."/>
            <person name="Wedrychowicz H."/>
        </authorList>
    </citation>
    <scope>NUCLEOTIDE SEQUENCE [LARGE SCALE GENOMIC DNA]</scope>
</reference>
<evidence type="ECO:0000313" key="4">
    <source>
        <dbReference type="Proteomes" id="UP000249464"/>
    </source>
</evidence>
<feature type="coiled-coil region" evidence="1">
    <location>
        <begin position="684"/>
        <end position="771"/>
    </location>
</feature>
<evidence type="ECO:0000313" key="3">
    <source>
        <dbReference type="EMBL" id="SGY78698.1"/>
    </source>
</evidence>
<feature type="region of interest" description="Disordered" evidence="2">
    <location>
        <begin position="904"/>
        <end position="975"/>
    </location>
</feature>
<feature type="region of interest" description="Disordered" evidence="2">
    <location>
        <begin position="1"/>
        <end position="86"/>
    </location>
</feature>
<feature type="region of interest" description="Disordered" evidence="2">
    <location>
        <begin position="107"/>
        <end position="140"/>
    </location>
</feature>